<accession>A0A239KR45</accession>
<proteinExistence type="predicted"/>
<dbReference type="NCBIfam" id="TIGR03519">
    <property type="entry name" value="T9SS_PorP_fam"/>
    <property type="match status" value="1"/>
</dbReference>
<feature type="chain" id="PRO_5012873390" evidence="1">
    <location>
        <begin position="22"/>
        <end position="303"/>
    </location>
</feature>
<keyword evidence="3" id="KW-1185">Reference proteome</keyword>
<dbReference type="RefSeq" id="WP_089357541.1">
    <property type="nucleotide sequence ID" value="NZ_FZPD01000004.1"/>
</dbReference>
<evidence type="ECO:0000313" key="3">
    <source>
        <dbReference type="Proteomes" id="UP000198393"/>
    </source>
</evidence>
<evidence type="ECO:0000256" key="1">
    <source>
        <dbReference type="SAM" id="SignalP"/>
    </source>
</evidence>
<dbReference type="AlphaFoldDB" id="A0A239KR45"/>
<dbReference type="Proteomes" id="UP000198393">
    <property type="component" value="Unassembled WGS sequence"/>
</dbReference>
<gene>
    <name evidence="2" type="ORF">SAMN05421640_2866</name>
</gene>
<keyword evidence="1" id="KW-0732">Signal</keyword>
<name>A0A239KR45_EKHLU</name>
<reference evidence="2 3" key="1">
    <citation type="submission" date="2017-06" db="EMBL/GenBank/DDBJ databases">
        <authorList>
            <person name="Kim H.J."/>
            <person name="Triplett B.A."/>
        </authorList>
    </citation>
    <scope>NUCLEOTIDE SEQUENCE [LARGE SCALE GENOMIC DNA]</scope>
    <source>
        <strain evidence="2 3">DSM 19307</strain>
    </source>
</reference>
<sequence length="303" mass="33626">MKNLKLSLIVLSGLLASGVFAQQQAMFTQYMFNAVAINPGVVGTHKSLSVTALLREQWVGIEGAPSTQTLSVHSPLLNDRVGLGLLFVNDQIGITRQNSLFGAYAYRVNFGSGTLSLGLQAGFSNYKSNQNELNPNNPDMSLTENYNSGLKPNFGSGAYFYTDRLYLGFSVPMLVNHNFFDDGDSGKDQRKHYFMMAGYVIPLSSSLMLKPNILVKGVEGAPVEFDLNANLLIEQIIWVGVSYRSFDSIDALLELQINSQLKLGYAHDFTTSDLKRANRGTHEIMLNYVFAFKNKKTITPRYF</sequence>
<dbReference type="OrthoDB" id="1114455at2"/>
<dbReference type="InterPro" id="IPR019861">
    <property type="entry name" value="PorP/SprF_Bacteroidetes"/>
</dbReference>
<evidence type="ECO:0000313" key="2">
    <source>
        <dbReference type="EMBL" id="SNT20867.1"/>
    </source>
</evidence>
<dbReference type="EMBL" id="FZPD01000004">
    <property type="protein sequence ID" value="SNT20867.1"/>
    <property type="molecule type" value="Genomic_DNA"/>
</dbReference>
<dbReference type="Pfam" id="PF11751">
    <property type="entry name" value="PorP_SprF"/>
    <property type="match status" value="1"/>
</dbReference>
<feature type="signal peptide" evidence="1">
    <location>
        <begin position="1"/>
        <end position="21"/>
    </location>
</feature>
<protein>
    <submittedName>
        <fullName evidence="2">Type IX secretion system membrane protein, PorP/SprF family</fullName>
    </submittedName>
</protein>
<organism evidence="2 3">
    <name type="scientific">Ekhidna lutea</name>
    <dbReference type="NCBI Taxonomy" id="447679"/>
    <lineage>
        <taxon>Bacteria</taxon>
        <taxon>Pseudomonadati</taxon>
        <taxon>Bacteroidota</taxon>
        <taxon>Cytophagia</taxon>
        <taxon>Cytophagales</taxon>
        <taxon>Reichenbachiellaceae</taxon>
        <taxon>Ekhidna</taxon>
    </lineage>
</organism>